<keyword evidence="2" id="KW-1185">Reference proteome</keyword>
<organism evidence="1 2">
    <name type="scientific">Clostridium felsineum</name>
    <dbReference type="NCBI Taxonomy" id="36839"/>
    <lineage>
        <taxon>Bacteria</taxon>
        <taxon>Bacillati</taxon>
        <taxon>Bacillota</taxon>
        <taxon>Clostridia</taxon>
        <taxon>Eubacteriales</taxon>
        <taxon>Clostridiaceae</taxon>
        <taxon>Clostridium</taxon>
    </lineage>
</organism>
<dbReference type="EMBL" id="CP096983">
    <property type="protein sequence ID" value="URZ11772.1"/>
    <property type="molecule type" value="Genomic_DNA"/>
</dbReference>
<dbReference type="InterPro" id="IPR024414">
    <property type="entry name" value="Uncharacterised_PrgI"/>
</dbReference>
<reference evidence="1 2" key="1">
    <citation type="submission" date="2022-04" db="EMBL/GenBank/DDBJ databases">
        <title>Genome sequence of C. roseum typestrain.</title>
        <authorList>
            <person name="Poehlein A."/>
            <person name="Schoch T."/>
            <person name="Duerre P."/>
            <person name="Daniel R."/>
        </authorList>
    </citation>
    <scope>NUCLEOTIDE SEQUENCE [LARGE SCALE GENOMIC DNA]</scope>
    <source>
        <strain evidence="1 2">DSM 7320</strain>
    </source>
</reference>
<dbReference type="AlphaFoldDB" id="A0A1S8KXD0"/>
<dbReference type="KEGG" id="crw:CROST_024890"/>
<accession>A0A1S8KXD0</accession>
<gene>
    <name evidence="1" type="ORF">CROST_024890</name>
</gene>
<name>A0A1S8KXD0_9CLOT</name>
<evidence type="ECO:0000313" key="1">
    <source>
        <dbReference type="EMBL" id="URZ11772.1"/>
    </source>
</evidence>
<dbReference type="Pfam" id="PF12666">
    <property type="entry name" value="PrgI"/>
    <property type="match status" value="1"/>
</dbReference>
<dbReference type="RefSeq" id="WP_077836278.1">
    <property type="nucleotide sequence ID" value="NZ_CP096983.1"/>
</dbReference>
<proteinExistence type="predicted"/>
<protein>
    <submittedName>
        <fullName evidence="1">Uncharacterized protein</fullName>
    </submittedName>
</protein>
<dbReference type="STRING" id="84029.CROST_24960"/>
<dbReference type="Proteomes" id="UP000190951">
    <property type="component" value="Chromosome"/>
</dbReference>
<sequence>MRYFKVPFNINEEDKIIGGYISLRQFGWIILSVFLITLLFLINRSYMTVTRNLGHSPNITLHPINLTIRLVVAFVIVIFSSLCSFYKVEDTYNFDKYVIKMLKFKMRNKIFKFRK</sequence>
<evidence type="ECO:0000313" key="2">
    <source>
        <dbReference type="Proteomes" id="UP000190951"/>
    </source>
</evidence>